<dbReference type="SUPFAM" id="SSF56219">
    <property type="entry name" value="DNase I-like"/>
    <property type="match status" value="1"/>
</dbReference>
<sequence>MYRPTNTCISHECHDDNNNTHINELCPVDKVTCVLPDSQTGLKSVLVQEDQPQKDDFQRLELNLVDTLAKIEHSHNENFSKVLTAVKQCNDDVLVLGKGRKDDNEISTLQLKYKTVQTEKQTLEVKLKHEQSNIMLIKAQHEDQMKCHNQILEETRAEMKKVLTTSNSEIDFLSVSLQTKNEEIDKLTDTLKRHTQHLEKLQEENISLRSQMISRFEDFHLVNADTKYTDKSKLDIDNKPTIILIGTSNTKRINAEKLSPSFTTNKVTAFNLEETKQAILEISDIIPNLVVFHSLTNDLKIKSPQQCVEEIQDIVKLALQKWQNSGCIISLTTPRLDSVIFNTNGQIINALLKQIYDDNKDVLLVDHGNMLRNGNPIAELLSEDKFHLSDSGVSQLSANLKRGIHTALNIPMPNSRDRKSILLFIPDLIVSTKMPKSNQSSVKFGYWNIGGLFSKGMNKAEDPLFLKHIENYDIVFLVETHVGYNSQIHNIGKFHYHPICRKLSNNNRHFGGIAILQKSHVKPHVKILINSNPDYQWIKLEKSFFGFKSDLFICVLYNPPVTSKYTQELSSDVFECIEKDIFQYKKMGEILLCGDFNARIGSENDFIVNDDSKFTPIFDTYPTDKNIMTRKSRDQKIDQRGKEVLDFCISKQIRILNGRVLGDTFGNFTCYTPNGASVVDYVAVSEEILENVLYFKVSRFIPTLSDCHCKLEWELSAKYCVPGENDIPIQLKNMTPNYIWTDCSAIKFQETLSSDTLQNYILEFNNSTIQFTQTSLDSLHEENPKLYWNLINELQEKNETKKKCGVQPSTLISHFQKLSQLKGEFQSRYTELCEKLKQLENSKCFNELDSVITESEISKAISHLKCNKSSGLDNIIELEQNSLGYHLGDIYIGAPTCADDIAFISNNEHELQIMLNVIDRYAKEHHYKIHPTKTEIIDCSKIKTDYNWTMDGKKVKTTDCSEHLGVKRTDGSENNFNVKDRIQTARRTSLKYVCIDNLEIGKTAHVWKLKNQPRIEIRKSIVKSRMMTGTYILQSDKHKFTHFSTEATCQLCHTESEDIVHMITTCPVLSTIREKYFIDIKKVILDSCGPAKWNTYCNNKMEITRLILDWSNFKESLSIGMELAEKLEQKARNLLFQLHIKRIEILDARNIK</sequence>
<dbReference type="Proteomes" id="UP000683360">
    <property type="component" value="Unassembled WGS sequence"/>
</dbReference>
<dbReference type="InterPro" id="IPR005135">
    <property type="entry name" value="Endo/exonuclease/phosphatase"/>
</dbReference>
<dbReference type="Gene3D" id="3.40.50.1110">
    <property type="entry name" value="SGNH hydrolase"/>
    <property type="match status" value="1"/>
</dbReference>
<feature type="domain" description="Endonuclease/exonuclease/phosphatase" evidence="2">
    <location>
        <begin position="446"/>
        <end position="686"/>
    </location>
</feature>
<reference evidence="3" key="1">
    <citation type="submission" date="2021-03" db="EMBL/GenBank/DDBJ databases">
        <authorList>
            <person name="Bekaert M."/>
        </authorList>
    </citation>
    <scope>NUCLEOTIDE SEQUENCE</scope>
</reference>
<accession>A0A8S3S385</accession>
<dbReference type="Pfam" id="PF03372">
    <property type="entry name" value="Exo_endo_phos"/>
    <property type="match status" value="1"/>
</dbReference>
<dbReference type="GO" id="GO:0003824">
    <property type="term" value="F:catalytic activity"/>
    <property type="evidence" value="ECO:0007669"/>
    <property type="project" value="InterPro"/>
</dbReference>
<dbReference type="SUPFAM" id="SSF52266">
    <property type="entry name" value="SGNH hydrolase"/>
    <property type="match status" value="1"/>
</dbReference>
<evidence type="ECO:0000313" key="3">
    <source>
        <dbReference type="EMBL" id="CAG2215019.1"/>
    </source>
</evidence>
<organism evidence="3 4">
    <name type="scientific">Mytilus edulis</name>
    <name type="common">Blue mussel</name>
    <dbReference type="NCBI Taxonomy" id="6550"/>
    <lineage>
        <taxon>Eukaryota</taxon>
        <taxon>Metazoa</taxon>
        <taxon>Spiralia</taxon>
        <taxon>Lophotrochozoa</taxon>
        <taxon>Mollusca</taxon>
        <taxon>Bivalvia</taxon>
        <taxon>Autobranchia</taxon>
        <taxon>Pteriomorphia</taxon>
        <taxon>Mytilida</taxon>
        <taxon>Mytiloidea</taxon>
        <taxon>Mytilidae</taxon>
        <taxon>Mytilinae</taxon>
        <taxon>Mytilus</taxon>
    </lineage>
</organism>
<keyword evidence="4" id="KW-1185">Reference proteome</keyword>
<proteinExistence type="predicted"/>
<gene>
    <name evidence="3" type="ORF">MEDL_28827</name>
</gene>
<name>A0A8S3S385_MYTED</name>
<dbReference type="InterPro" id="IPR036514">
    <property type="entry name" value="SGNH_hydro_sf"/>
</dbReference>
<evidence type="ECO:0000259" key="2">
    <source>
        <dbReference type="Pfam" id="PF03372"/>
    </source>
</evidence>
<protein>
    <recommendedName>
        <fullName evidence="2">Endonuclease/exonuclease/phosphatase domain-containing protein</fullName>
    </recommendedName>
</protein>
<dbReference type="OrthoDB" id="1923218at2759"/>
<dbReference type="AlphaFoldDB" id="A0A8S3S385"/>
<feature type="coiled-coil region" evidence="1">
    <location>
        <begin position="106"/>
        <end position="211"/>
    </location>
</feature>
<comment type="caution">
    <text evidence="3">The sequence shown here is derived from an EMBL/GenBank/DDBJ whole genome shotgun (WGS) entry which is preliminary data.</text>
</comment>
<dbReference type="InterPro" id="IPR036691">
    <property type="entry name" value="Endo/exonu/phosph_ase_sf"/>
</dbReference>
<evidence type="ECO:0000256" key="1">
    <source>
        <dbReference type="SAM" id="Coils"/>
    </source>
</evidence>
<dbReference type="Gene3D" id="3.60.10.10">
    <property type="entry name" value="Endonuclease/exonuclease/phosphatase"/>
    <property type="match status" value="1"/>
</dbReference>
<keyword evidence="1" id="KW-0175">Coiled coil</keyword>
<evidence type="ECO:0000313" key="4">
    <source>
        <dbReference type="Proteomes" id="UP000683360"/>
    </source>
</evidence>
<dbReference type="EMBL" id="CAJPWZ010001433">
    <property type="protein sequence ID" value="CAG2215019.1"/>
    <property type="molecule type" value="Genomic_DNA"/>
</dbReference>